<dbReference type="GO" id="GO:0000160">
    <property type="term" value="P:phosphorelay signal transduction system"/>
    <property type="evidence" value="ECO:0007669"/>
    <property type="project" value="UniProtKB-KW"/>
</dbReference>
<evidence type="ECO:0000256" key="5">
    <source>
        <dbReference type="ARBA" id="ARBA00023015"/>
    </source>
</evidence>
<keyword evidence="3 8" id="KW-0597">Phosphoprotein</keyword>
<protein>
    <submittedName>
        <fullName evidence="11">Response regulator</fullName>
    </submittedName>
</protein>
<dbReference type="PROSITE" id="PS50110">
    <property type="entry name" value="RESPONSE_REGULATORY"/>
    <property type="match status" value="1"/>
</dbReference>
<dbReference type="InterPro" id="IPR018060">
    <property type="entry name" value="HTH_AraC"/>
</dbReference>
<keyword evidence="2" id="KW-0963">Cytoplasm</keyword>
<comment type="caution">
    <text evidence="11">The sequence shown here is derived from an EMBL/GenBank/DDBJ whole genome shotgun (WGS) entry which is preliminary data.</text>
</comment>
<evidence type="ECO:0000259" key="10">
    <source>
        <dbReference type="PROSITE" id="PS50110"/>
    </source>
</evidence>
<evidence type="ECO:0000256" key="2">
    <source>
        <dbReference type="ARBA" id="ARBA00022490"/>
    </source>
</evidence>
<gene>
    <name evidence="11" type="ORF">JHK64_05085</name>
</gene>
<dbReference type="Pfam" id="PF00072">
    <property type="entry name" value="Response_reg"/>
    <property type="match status" value="1"/>
</dbReference>
<dbReference type="PANTHER" id="PTHR42713:SF3">
    <property type="entry name" value="TRANSCRIPTIONAL REGULATORY PROTEIN HPTR"/>
    <property type="match status" value="1"/>
</dbReference>
<dbReference type="EMBL" id="JAENBP010000005">
    <property type="protein sequence ID" value="MBJ8350003.1"/>
    <property type="molecule type" value="Genomic_DNA"/>
</dbReference>
<dbReference type="Gene3D" id="3.40.50.2300">
    <property type="match status" value="1"/>
</dbReference>
<reference evidence="11 12" key="1">
    <citation type="journal article" date="2021" name="Int. J. Syst. Evol. Microbiol.">
        <title>Streptococcus vicugnae sp. nov., isolated from faeces of alpacas (Vicugna pacos) and cattle (Bos taurus), Streptococcus zalophi sp. nov., and Streptococcus pacificus sp. nov., isolated from respiratory tract of California sea lions (Zalophus californianus).</title>
        <authorList>
            <person name="Volokhov D.V."/>
            <person name="Zagorodnyaya T.A."/>
            <person name="Shen Z."/>
            <person name="Blom J."/>
            <person name="Furtak V.A."/>
            <person name="Eisenberg T."/>
            <person name="Fan P."/>
            <person name="Jeong K.C."/>
            <person name="Gao Y."/>
            <person name="Zhang S."/>
            <person name="Amselle M."/>
        </authorList>
    </citation>
    <scope>NUCLEOTIDE SEQUENCE [LARGE SCALE GENOMIC DNA]</scope>
    <source>
        <strain evidence="12">CSL7508-lung</strain>
    </source>
</reference>
<dbReference type="InterPro" id="IPR011006">
    <property type="entry name" value="CheY-like_superfamily"/>
</dbReference>
<sequence length="259" mass="30359">MYRLIIVEDETLIRQWLTQALDYHQLGLEVVAVAKDGLEGASLIKTLKPHVVLTDIKMPHKTAFEMFEVTKEVAYEKVILSSYSDFQHAKKAMQYGVYNFIEKPIDLEELRDCLWQIQLDLKKKDDSSSAEEKEPIWSDFSSLNLPQVMSEDWAKELVEWLHLNYDKPIATEDLAKHFGYSESYLYKKIKEELGITLTDYLNRYRIKRAIQLMMSLPDVKAYEVSEAVGFSDYNYFGKVFRRYTGLSFTEFKENFTHKG</sequence>
<dbReference type="CDD" id="cd17536">
    <property type="entry name" value="REC_YesN-like"/>
    <property type="match status" value="1"/>
</dbReference>
<dbReference type="PANTHER" id="PTHR42713">
    <property type="entry name" value="HISTIDINE KINASE-RELATED"/>
    <property type="match status" value="1"/>
</dbReference>
<name>A0A934PAL5_9STRE</name>
<dbReference type="Proteomes" id="UP000644875">
    <property type="component" value="Unassembled WGS sequence"/>
</dbReference>
<dbReference type="RefSeq" id="WP_199567918.1">
    <property type="nucleotide sequence ID" value="NZ_JAENBP010000005.1"/>
</dbReference>
<dbReference type="GO" id="GO:0005737">
    <property type="term" value="C:cytoplasm"/>
    <property type="evidence" value="ECO:0007669"/>
    <property type="project" value="UniProtKB-SubCell"/>
</dbReference>
<keyword evidence="6" id="KW-0238">DNA-binding</keyword>
<organism evidence="11 12">
    <name type="scientific">Streptococcus zalophi</name>
    <dbReference type="NCBI Taxonomy" id="640031"/>
    <lineage>
        <taxon>Bacteria</taxon>
        <taxon>Bacillati</taxon>
        <taxon>Bacillota</taxon>
        <taxon>Bacilli</taxon>
        <taxon>Lactobacillales</taxon>
        <taxon>Streptococcaceae</taxon>
        <taxon>Streptococcus</taxon>
    </lineage>
</organism>
<dbReference type="Gene3D" id="1.10.10.60">
    <property type="entry name" value="Homeodomain-like"/>
    <property type="match status" value="2"/>
</dbReference>
<dbReference type="SMART" id="SM00342">
    <property type="entry name" value="HTH_ARAC"/>
    <property type="match status" value="1"/>
</dbReference>
<keyword evidence="12" id="KW-1185">Reference proteome</keyword>
<comment type="subcellular location">
    <subcellularLocation>
        <location evidence="1">Cytoplasm</location>
    </subcellularLocation>
</comment>
<evidence type="ECO:0000256" key="8">
    <source>
        <dbReference type="PROSITE-ProRule" id="PRU00169"/>
    </source>
</evidence>
<keyword evidence="4" id="KW-0902">Two-component regulatory system</keyword>
<feature type="modified residue" description="4-aspartylphosphate" evidence="8">
    <location>
        <position position="55"/>
    </location>
</feature>
<feature type="domain" description="Response regulatory" evidence="10">
    <location>
        <begin position="3"/>
        <end position="118"/>
    </location>
</feature>
<evidence type="ECO:0000313" key="11">
    <source>
        <dbReference type="EMBL" id="MBJ8350003.1"/>
    </source>
</evidence>
<accession>A0A934PAL5</accession>
<evidence type="ECO:0000256" key="4">
    <source>
        <dbReference type="ARBA" id="ARBA00023012"/>
    </source>
</evidence>
<dbReference type="SUPFAM" id="SSF52172">
    <property type="entry name" value="CheY-like"/>
    <property type="match status" value="1"/>
</dbReference>
<evidence type="ECO:0000256" key="7">
    <source>
        <dbReference type="ARBA" id="ARBA00023163"/>
    </source>
</evidence>
<evidence type="ECO:0000256" key="3">
    <source>
        <dbReference type="ARBA" id="ARBA00022553"/>
    </source>
</evidence>
<evidence type="ECO:0000256" key="6">
    <source>
        <dbReference type="ARBA" id="ARBA00023125"/>
    </source>
</evidence>
<dbReference type="InterPro" id="IPR009057">
    <property type="entry name" value="Homeodomain-like_sf"/>
</dbReference>
<dbReference type="PROSITE" id="PS01124">
    <property type="entry name" value="HTH_ARAC_FAMILY_2"/>
    <property type="match status" value="1"/>
</dbReference>
<evidence type="ECO:0000256" key="1">
    <source>
        <dbReference type="ARBA" id="ARBA00004496"/>
    </source>
</evidence>
<feature type="domain" description="HTH araC/xylS-type" evidence="9">
    <location>
        <begin position="155"/>
        <end position="254"/>
    </location>
</feature>
<dbReference type="InterPro" id="IPR051552">
    <property type="entry name" value="HptR"/>
</dbReference>
<evidence type="ECO:0000259" key="9">
    <source>
        <dbReference type="PROSITE" id="PS01124"/>
    </source>
</evidence>
<proteinExistence type="predicted"/>
<keyword evidence="7" id="KW-0804">Transcription</keyword>
<dbReference type="AlphaFoldDB" id="A0A934PAL5"/>
<dbReference type="InterPro" id="IPR001789">
    <property type="entry name" value="Sig_transdc_resp-reg_receiver"/>
</dbReference>
<dbReference type="GO" id="GO:0043565">
    <property type="term" value="F:sequence-specific DNA binding"/>
    <property type="evidence" value="ECO:0007669"/>
    <property type="project" value="InterPro"/>
</dbReference>
<evidence type="ECO:0000313" key="12">
    <source>
        <dbReference type="Proteomes" id="UP000644875"/>
    </source>
</evidence>
<dbReference type="SMART" id="SM00448">
    <property type="entry name" value="REC"/>
    <property type="match status" value="1"/>
</dbReference>
<dbReference type="GO" id="GO:0003700">
    <property type="term" value="F:DNA-binding transcription factor activity"/>
    <property type="evidence" value="ECO:0007669"/>
    <property type="project" value="InterPro"/>
</dbReference>
<dbReference type="SUPFAM" id="SSF46689">
    <property type="entry name" value="Homeodomain-like"/>
    <property type="match status" value="2"/>
</dbReference>
<dbReference type="Pfam" id="PF12833">
    <property type="entry name" value="HTH_18"/>
    <property type="match status" value="1"/>
</dbReference>
<keyword evidence="5" id="KW-0805">Transcription regulation</keyword>